<dbReference type="WBParaSite" id="TASK_0000740901-mRNA-1">
    <property type="protein sequence ID" value="TASK_0000740901-mRNA-1"/>
    <property type="gene ID" value="TASK_0000740901"/>
</dbReference>
<dbReference type="EMBL" id="UYRS01018613">
    <property type="protein sequence ID" value="VDK38328.1"/>
    <property type="molecule type" value="Genomic_DNA"/>
</dbReference>
<dbReference type="SUPFAM" id="SSF58038">
    <property type="entry name" value="SNARE fusion complex"/>
    <property type="match status" value="1"/>
</dbReference>
<evidence type="ECO:0000313" key="5">
    <source>
        <dbReference type="WBParaSite" id="TASK_0000740901-mRNA-1"/>
    </source>
</evidence>
<evidence type="ECO:0000259" key="2">
    <source>
        <dbReference type="PROSITE" id="PS50892"/>
    </source>
</evidence>
<dbReference type="OrthoDB" id="19944at2759"/>
<dbReference type="STRING" id="60517.A0A0R3WA65"/>
<evidence type="ECO:0000313" key="3">
    <source>
        <dbReference type="EMBL" id="VDK38328.1"/>
    </source>
</evidence>
<dbReference type="Proteomes" id="UP000282613">
    <property type="component" value="Unassembled WGS sequence"/>
</dbReference>
<accession>A0A0R3WA65</accession>
<keyword evidence="1" id="KW-0175">Coiled coil</keyword>
<reference evidence="3 4" key="2">
    <citation type="submission" date="2018-11" db="EMBL/GenBank/DDBJ databases">
        <authorList>
            <consortium name="Pathogen Informatics"/>
        </authorList>
    </citation>
    <scope>NUCLEOTIDE SEQUENCE [LARGE SCALE GENOMIC DNA]</scope>
</reference>
<reference evidence="5" key="1">
    <citation type="submission" date="2017-02" db="UniProtKB">
        <authorList>
            <consortium name="WormBaseParasite"/>
        </authorList>
    </citation>
    <scope>IDENTIFICATION</scope>
</reference>
<gene>
    <name evidence="3" type="ORF">TASK_LOCUS7410</name>
</gene>
<sequence>MKVGEKQAGKSTCGTAALLPSGRMDRLAGQAGGTTLEIARARNAALERGEKLSHLDTQTQEMLDQSKNLSKTAAMLAAKYEKQDKWWGVWPR</sequence>
<evidence type="ECO:0000313" key="4">
    <source>
        <dbReference type="Proteomes" id="UP000282613"/>
    </source>
</evidence>
<name>A0A0R3WA65_TAEAS</name>
<protein>
    <submittedName>
        <fullName evidence="5">V-SNARE coiled-coil homology domain-containing protein</fullName>
    </submittedName>
</protein>
<evidence type="ECO:0000256" key="1">
    <source>
        <dbReference type="PROSITE-ProRule" id="PRU00290"/>
    </source>
</evidence>
<proteinExistence type="predicted"/>
<dbReference type="Gene3D" id="1.20.5.110">
    <property type="match status" value="1"/>
</dbReference>
<feature type="domain" description="V-SNARE coiled-coil homology" evidence="2">
    <location>
        <begin position="23"/>
        <end position="88"/>
    </location>
</feature>
<dbReference type="InterPro" id="IPR042855">
    <property type="entry name" value="V_SNARE_CC"/>
</dbReference>
<dbReference type="PROSITE" id="PS50892">
    <property type="entry name" value="V_SNARE"/>
    <property type="match status" value="1"/>
</dbReference>
<keyword evidence="4" id="KW-1185">Reference proteome</keyword>
<dbReference type="CDD" id="cd15873">
    <property type="entry name" value="R-SNARE_STXBP5_6"/>
    <property type="match status" value="1"/>
</dbReference>
<organism evidence="5">
    <name type="scientific">Taenia asiatica</name>
    <name type="common">Asian tapeworm</name>
    <dbReference type="NCBI Taxonomy" id="60517"/>
    <lineage>
        <taxon>Eukaryota</taxon>
        <taxon>Metazoa</taxon>
        <taxon>Spiralia</taxon>
        <taxon>Lophotrochozoa</taxon>
        <taxon>Platyhelminthes</taxon>
        <taxon>Cestoda</taxon>
        <taxon>Eucestoda</taxon>
        <taxon>Cyclophyllidea</taxon>
        <taxon>Taeniidae</taxon>
        <taxon>Taenia</taxon>
    </lineage>
</organism>
<dbReference type="AlphaFoldDB" id="A0A0R3WA65"/>